<dbReference type="Pfam" id="PF07910">
    <property type="entry name" value="Peptidase_C78"/>
    <property type="match status" value="2"/>
</dbReference>
<keyword evidence="1" id="KW-0479">Metal-binding</keyword>
<name>A0A2R6X0A8_MARPO</name>
<reference evidence="7" key="1">
    <citation type="journal article" date="2017" name="Cell">
        <title>Insights into land plant evolution garnered from the Marchantia polymorpha genome.</title>
        <authorList>
            <person name="Bowman J.L."/>
            <person name="Kohchi T."/>
            <person name="Yamato K.T."/>
            <person name="Jenkins J."/>
            <person name="Shu S."/>
            <person name="Ishizaki K."/>
            <person name="Yamaoka S."/>
            <person name="Nishihama R."/>
            <person name="Nakamura Y."/>
            <person name="Berger F."/>
            <person name="Adam C."/>
            <person name="Aki S.S."/>
            <person name="Althoff F."/>
            <person name="Araki T."/>
            <person name="Arteaga-Vazquez M.A."/>
            <person name="Balasubrmanian S."/>
            <person name="Barry K."/>
            <person name="Bauer D."/>
            <person name="Boehm C.R."/>
            <person name="Briginshaw L."/>
            <person name="Caballero-Perez J."/>
            <person name="Catarino B."/>
            <person name="Chen F."/>
            <person name="Chiyoda S."/>
            <person name="Chovatia M."/>
            <person name="Davies K.M."/>
            <person name="Delmans M."/>
            <person name="Demura T."/>
            <person name="Dierschke T."/>
            <person name="Dolan L."/>
            <person name="Dorantes-Acosta A.E."/>
            <person name="Eklund D.M."/>
            <person name="Florent S.N."/>
            <person name="Flores-Sandoval E."/>
            <person name="Fujiyama A."/>
            <person name="Fukuzawa H."/>
            <person name="Galik B."/>
            <person name="Grimanelli D."/>
            <person name="Grimwood J."/>
            <person name="Grossniklaus U."/>
            <person name="Hamada T."/>
            <person name="Haseloff J."/>
            <person name="Hetherington A.J."/>
            <person name="Higo A."/>
            <person name="Hirakawa Y."/>
            <person name="Hundley H.N."/>
            <person name="Ikeda Y."/>
            <person name="Inoue K."/>
            <person name="Inoue S.I."/>
            <person name="Ishida S."/>
            <person name="Jia Q."/>
            <person name="Kakita M."/>
            <person name="Kanazawa T."/>
            <person name="Kawai Y."/>
            <person name="Kawashima T."/>
            <person name="Kennedy M."/>
            <person name="Kinose K."/>
            <person name="Kinoshita T."/>
            <person name="Kohara Y."/>
            <person name="Koide E."/>
            <person name="Komatsu K."/>
            <person name="Kopischke S."/>
            <person name="Kubo M."/>
            <person name="Kyozuka J."/>
            <person name="Lagercrantz U."/>
            <person name="Lin S.S."/>
            <person name="Lindquist E."/>
            <person name="Lipzen A.M."/>
            <person name="Lu C.W."/>
            <person name="De Luna E."/>
            <person name="Martienssen R.A."/>
            <person name="Minamino N."/>
            <person name="Mizutani M."/>
            <person name="Mizutani M."/>
            <person name="Mochizuki N."/>
            <person name="Monte I."/>
            <person name="Mosher R."/>
            <person name="Nagasaki H."/>
            <person name="Nakagami H."/>
            <person name="Naramoto S."/>
            <person name="Nishitani K."/>
            <person name="Ohtani M."/>
            <person name="Okamoto T."/>
            <person name="Okumura M."/>
            <person name="Phillips J."/>
            <person name="Pollak B."/>
            <person name="Reinders A."/>
            <person name="Rovekamp M."/>
            <person name="Sano R."/>
            <person name="Sawa S."/>
            <person name="Schmid M.W."/>
            <person name="Shirakawa M."/>
            <person name="Solano R."/>
            <person name="Spunde A."/>
            <person name="Suetsugu N."/>
            <person name="Sugano S."/>
            <person name="Sugiyama A."/>
            <person name="Sun R."/>
            <person name="Suzuki Y."/>
            <person name="Takenaka M."/>
            <person name="Takezawa D."/>
            <person name="Tomogane H."/>
            <person name="Tsuzuki M."/>
            <person name="Ueda T."/>
            <person name="Umeda M."/>
            <person name="Ward J.M."/>
            <person name="Watanabe Y."/>
            <person name="Yazaki K."/>
            <person name="Yokoyama R."/>
            <person name="Yoshitake Y."/>
            <person name="Yotsui I."/>
            <person name="Zachgo S."/>
            <person name="Schmutz J."/>
        </authorList>
    </citation>
    <scope>NUCLEOTIDE SEQUENCE [LARGE SCALE GENOMIC DNA]</scope>
    <source>
        <strain evidence="7">Tak-1</strain>
    </source>
</reference>
<keyword evidence="4" id="KW-0862">Zinc</keyword>
<evidence type="ECO:0000313" key="6">
    <source>
        <dbReference type="EMBL" id="PTQ39548.1"/>
    </source>
</evidence>
<accession>A0A2R6X0A8</accession>
<proteinExistence type="predicted"/>
<protein>
    <recommendedName>
        <fullName evidence="5">ZZ-type domain-containing protein</fullName>
    </recommendedName>
</protein>
<dbReference type="Gene3D" id="3.90.70.130">
    <property type="match status" value="2"/>
</dbReference>
<evidence type="ECO:0000256" key="2">
    <source>
        <dbReference type="ARBA" id="ARBA00022771"/>
    </source>
</evidence>
<evidence type="ECO:0000259" key="5">
    <source>
        <dbReference type="SMART" id="SM00291"/>
    </source>
</evidence>
<feature type="domain" description="ZZ-type" evidence="5">
    <location>
        <begin position="275"/>
        <end position="319"/>
    </location>
</feature>
<dbReference type="Gramene" id="Mp4g04480.3">
    <property type="protein sequence ID" value="Mp4g04480.3.cds"/>
    <property type="gene ID" value="Mp4g04480"/>
</dbReference>
<dbReference type="PANTHER" id="PTHR48153">
    <property type="entry name" value="UFM1-SPECIFIC PROTEASE 2"/>
    <property type="match status" value="1"/>
</dbReference>
<dbReference type="PANTHER" id="PTHR48153:SF4">
    <property type="entry name" value="UBIQUITIN CARBOXYL-TERMINAL HYDROLASE MUG105"/>
    <property type="match status" value="1"/>
</dbReference>
<evidence type="ECO:0000313" key="7">
    <source>
        <dbReference type="Proteomes" id="UP000244005"/>
    </source>
</evidence>
<dbReference type="Proteomes" id="UP000244005">
    <property type="component" value="Unassembled WGS sequence"/>
</dbReference>
<evidence type="ECO:0000256" key="3">
    <source>
        <dbReference type="ARBA" id="ARBA00022801"/>
    </source>
</evidence>
<keyword evidence="2" id="KW-0863">Zinc-finger</keyword>
<dbReference type="InterPro" id="IPR012462">
    <property type="entry name" value="UFSP1/2_DUB_cat"/>
</dbReference>
<dbReference type="InterPro" id="IPR000433">
    <property type="entry name" value="Znf_ZZ"/>
</dbReference>
<dbReference type="SUPFAM" id="SSF57850">
    <property type="entry name" value="RING/U-box"/>
    <property type="match status" value="1"/>
</dbReference>
<evidence type="ECO:0000256" key="4">
    <source>
        <dbReference type="ARBA" id="ARBA00022833"/>
    </source>
</evidence>
<dbReference type="GO" id="GO:0008270">
    <property type="term" value="F:zinc ion binding"/>
    <property type="evidence" value="ECO:0007669"/>
    <property type="project" value="UniProtKB-KW"/>
</dbReference>
<keyword evidence="3" id="KW-0378">Hydrolase</keyword>
<keyword evidence="7" id="KW-1185">Reference proteome</keyword>
<dbReference type="SMART" id="SM00291">
    <property type="entry name" value="ZnF_ZZ"/>
    <property type="match status" value="1"/>
</dbReference>
<dbReference type="Gramene" id="Mp4g04480.1">
    <property type="protein sequence ID" value="Mp4g04480.1.cds"/>
    <property type="gene ID" value="Mp4g04480"/>
</dbReference>
<reference evidence="6" key="2">
    <citation type="submission" date="2017-12" db="EMBL/GenBank/DDBJ databases">
        <title>WGS assembly of Marchantia polymorpha.</title>
        <authorList>
            <person name="Bowman J.L."/>
            <person name="Kohchi T."/>
            <person name="Yamato K.T."/>
            <person name="Jenkins J."/>
            <person name="Shu S."/>
            <person name="Ishizaki K."/>
            <person name="Yamaoka S."/>
            <person name="Nishihama R."/>
            <person name="Nakamura Y."/>
            <person name="Berger F."/>
            <person name="Adam C."/>
            <person name="Aki S.S."/>
            <person name="Althoff F."/>
            <person name="Araki T."/>
            <person name="Arteaga-Vazquez M.A."/>
            <person name="Balasubrmanian S."/>
            <person name="Bauer D."/>
            <person name="Boehm C.R."/>
            <person name="Briginshaw L."/>
            <person name="Caballero-Perez J."/>
            <person name="Catarino B."/>
            <person name="Chen F."/>
            <person name="Chiyoda S."/>
            <person name="Chovatia M."/>
            <person name="Davies K.M."/>
            <person name="Delmans M."/>
            <person name="Demura T."/>
            <person name="Dierschke T."/>
            <person name="Dolan L."/>
            <person name="Dorantes-Acosta A.E."/>
            <person name="Eklund D.M."/>
            <person name="Florent S.N."/>
            <person name="Flores-Sandoval E."/>
            <person name="Fujiyama A."/>
            <person name="Fukuzawa H."/>
            <person name="Galik B."/>
            <person name="Grimanelli D."/>
            <person name="Grimwood J."/>
            <person name="Grossniklaus U."/>
            <person name="Hamada T."/>
            <person name="Haseloff J."/>
            <person name="Hetherington A.J."/>
            <person name="Higo A."/>
            <person name="Hirakawa Y."/>
            <person name="Hundley H.N."/>
            <person name="Ikeda Y."/>
            <person name="Inoue K."/>
            <person name="Inoue S."/>
            <person name="Ishida S."/>
            <person name="Jia Q."/>
            <person name="Kakita M."/>
            <person name="Kanazawa T."/>
            <person name="Kawai Y."/>
            <person name="Kawashima T."/>
            <person name="Kennedy M."/>
            <person name="Kinose K."/>
            <person name="Kinoshita T."/>
            <person name="Kohara Y."/>
            <person name="Koide E."/>
            <person name="Komatsu K."/>
            <person name="Kopischke S."/>
            <person name="Kubo M."/>
            <person name="Kyozuka J."/>
            <person name="Lagercrantz U."/>
            <person name="Lin S.S."/>
            <person name="Lindquist E."/>
            <person name="Lipzen A.M."/>
            <person name="Lu C."/>
            <person name="Luna E.D."/>
            <person name="Martienssen R.A."/>
            <person name="Minamino N."/>
            <person name="Mizutani M."/>
            <person name="Mizutani M."/>
            <person name="Mochizuki N."/>
            <person name="Monte I."/>
            <person name="Mosher R."/>
            <person name="Nagasaki H."/>
            <person name="Nakagami H."/>
            <person name="Naramoto S."/>
            <person name="Nishitani K."/>
            <person name="Ohtani M."/>
            <person name="Okamoto T."/>
            <person name="Okumura M."/>
            <person name="Phillips J."/>
            <person name="Pollak B."/>
            <person name="Reinders A."/>
            <person name="Roevekamp M."/>
            <person name="Sano R."/>
            <person name="Sawa S."/>
            <person name="Schmid M.W."/>
            <person name="Shirakawa M."/>
            <person name="Solano R."/>
            <person name="Spunde A."/>
            <person name="Suetsugu N."/>
            <person name="Sugano S."/>
            <person name="Sugiyama A."/>
            <person name="Sun R."/>
            <person name="Suzuki Y."/>
            <person name="Takenaka M."/>
            <person name="Takezawa D."/>
            <person name="Tomogane H."/>
            <person name="Tsuzuki M."/>
            <person name="Ueda T."/>
            <person name="Umeda M."/>
            <person name="Ward J.M."/>
            <person name="Watanabe Y."/>
            <person name="Yazaki K."/>
            <person name="Yokoyama R."/>
            <person name="Yoshitake Y."/>
            <person name="Yotsui I."/>
            <person name="Zachgo S."/>
            <person name="Schmutz J."/>
        </authorList>
    </citation>
    <scope>NUCLEOTIDE SEQUENCE [LARGE SCALE GENOMIC DNA]</scope>
    <source>
        <strain evidence="6">Tak-1</strain>
    </source>
</reference>
<dbReference type="OrthoDB" id="288987at2759"/>
<gene>
    <name evidence="6" type="ORF">MARPO_0044s0025</name>
</gene>
<dbReference type="EMBL" id="KZ772716">
    <property type="protein sequence ID" value="PTQ39548.1"/>
    <property type="molecule type" value="Genomic_DNA"/>
</dbReference>
<dbReference type="EMBL" id="KZ772716">
    <property type="protein sequence ID" value="PTQ39547.1"/>
    <property type="molecule type" value="Genomic_DNA"/>
</dbReference>
<dbReference type="OMA" id="HANAHFD"/>
<sequence>MLQCEANWADDQDVRNSVQLRISSQTTSPQAEAADGVNNDDCEAAYSACQTSNGDASERLILSPPNVAGDGSQRARDGCSEDKTRALITSQLKGHFYHVEEGLLTTLEQCLRSDNREFTSAALSGYVDHFQTLGEDALWGCGWRNIQMLCSFLMAEVPEAREVLFNGVGFVPDIPSLQRWLEIAWQKGFDQSGAEYYDWKIYRTRKWIGTTECAALLRAFGIRINIVSFKAIEDRLSNLDGAGVPRLLSGSVEDVSEKGNKRSITKRPIPSKEPRSAGISCHECGRCTLSSFRYRGLGNEQYDLCSECMIKRKKRPASSSYEGLHTVPVDGAQSVTQGQLESNKVLQKCMNKPSHEVRNIVVSGQSYDGTSQKHSIVVGRSGGEHHSTVKHRSSGSGVNSFSRGVQCMESPTEGVQHNSMSTGEGSEQDACHLAVESADHRHLIEWVWKYFTGETLQKSSSGSFHHQQPIIKSERSPLYFQHRGHSRTIVGIELRRKLRDVTEDCEVFLLVLDPLQSTNVLAKTLRDKTGWKKLVEQDVHALVHSEYQICYADRGIARGEELEELKVLTSLNYTYFSDVNSG</sequence>
<dbReference type="GO" id="GO:0019783">
    <property type="term" value="F:ubiquitin-like protein peptidase activity"/>
    <property type="evidence" value="ECO:0007669"/>
    <property type="project" value="UniProtKB-ARBA"/>
</dbReference>
<organism evidence="6 7">
    <name type="scientific">Marchantia polymorpha</name>
    <name type="common">Common liverwort</name>
    <name type="synonym">Marchantia aquatica</name>
    <dbReference type="NCBI Taxonomy" id="3197"/>
    <lineage>
        <taxon>Eukaryota</taxon>
        <taxon>Viridiplantae</taxon>
        <taxon>Streptophyta</taxon>
        <taxon>Embryophyta</taxon>
        <taxon>Marchantiophyta</taxon>
        <taxon>Marchantiopsida</taxon>
        <taxon>Marchantiidae</taxon>
        <taxon>Marchantiales</taxon>
        <taxon>Marchantiaceae</taxon>
        <taxon>Marchantia</taxon>
    </lineage>
</organism>
<evidence type="ECO:0000256" key="1">
    <source>
        <dbReference type="ARBA" id="ARBA00022723"/>
    </source>
</evidence>
<dbReference type="Pfam" id="PF00569">
    <property type="entry name" value="ZZ"/>
    <property type="match status" value="1"/>
</dbReference>
<dbReference type="AlphaFoldDB" id="A0A2R6X0A8"/>